<evidence type="ECO:0000313" key="7">
    <source>
        <dbReference type="Proteomes" id="UP001500298"/>
    </source>
</evidence>
<dbReference type="PROSITE" id="PS50173">
    <property type="entry name" value="UMUC"/>
    <property type="match status" value="1"/>
</dbReference>
<dbReference type="PANTHER" id="PTHR11076">
    <property type="entry name" value="DNA REPAIR POLYMERASE UMUC / TRANSFERASE FAMILY MEMBER"/>
    <property type="match status" value="1"/>
</dbReference>
<keyword evidence="4" id="KW-0460">Magnesium</keyword>
<keyword evidence="4" id="KW-0808">Transferase</keyword>
<dbReference type="InterPro" id="IPR043128">
    <property type="entry name" value="Rev_trsase/Diguanyl_cyclase"/>
</dbReference>
<dbReference type="Pfam" id="PF00817">
    <property type="entry name" value="IMS"/>
    <property type="match status" value="1"/>
</dbReference>
<comment type="cofactor">
    <cofactor evidence="4">
        <name>Mg(2+)</name>
        <dbReference type="ChEBI" id="CHEBI:18420"/>
    </cofactor>
    <text evidence="4">Binds 2 magnesium ions per subunit.</text>
</comment>
<dbReference type="SUPFAM" id="SSF100879">
    <property type="entry name" value="Lesion bypass DNA polymerase (Y-family), little finger domain"/>
    <property type="match status" value="1"/>
</dbReference>
<dbReference type="EMBL" id="BAABJX010000032">
    <property type="protein sequence ID" value="GAA4835747.1"/>
    <property type="molecule type" value="Genomic_DNA"/>
</dbReference>
<keyword evidence="4" id="KW-0234">DNA repair</keyword>
<name>A0ABP9DGD0_9BACT</name>
<dbReference type="EC" id="2.7.7.7" evidence="4"/>
<dbReference type="Proteomes" id="UP001500298">
    <property type="component" value="Unassembled WGS sequence"/>
</dbReference>
<keyword evidence="3 4" id="KW-0239">DNA-directed DNA polymerase</keyword>
<comment type="caution">
    <text evidence="4">Lacks conserved residue(s) required for the propagation of feature annotation.</text>
</comment>
<dbReference type="Pfam" id="PF11799">
    <property type="entry name" value="IMS_C"/>
    <property type="match status" value="1"/>
</dbReference>
<dbReference type="CDD" id="cd03586">
    <property type="entry name" value="PolY_Pol_IV_kappa"/>
    <property type="match status" value="1"/>
</dbReference>
<evidence type="ECO:0000256" key="2">
    <source>
        <dbReference type="ARBA" id="ARBA00022457"/>
    </source>
</evidence>
<dbReference type="InterPro" id="IPR036775">
    <property type="entry name" value="DNA_pol_Y-fam_lit_finger_sf"/>
</dbReference>
<comment type="function">
    <text evidence="4">Poorly processive, error-prone DNA polymerase involved in untargeted mutagenesis. Copies undamaged DNA at stalled replication forks, which arise in vivo from mismatched or misaligned primer ends. These misaligned primers can be extended by PolIV. Exhibits no 3'-5' exonuclease (proofreading) activity. May be involved in translesional synthesis, in conjunction with the beta clamp from PolIII.</text>
</comment>
<keyword evidence="4" id="KW-0227">DNA damage</keyword>
<keyword evidence="4" id="KW-0548">Nucleotidyltransferase</keyword>
<dbReference type="InterPro" id="IPR050116">
    <property type="entry name" value="DNA_polymerase-Y"/>
</dbReference>
<evidence type="ECO:0000259" key="5">
    <source>
        <dbReference type="PROSITE" id="PS50173"/>
    </source>
</evidence>
<gene>
    <name evidence="4 6" type="primary">dinB</name>
    <name evidence="6" type="ORF">GCM10023331_21280</name>
</gene>
<dbReference type="Gene3D" id="3.30.70.270">
    <property type="match status" value="1"/>
</dbReference>
<keyword evidence="7" id="KW-1185">Reference proteome</keyword>
<dbReference type="PANTHER" id="PTHR11076:SF33">
    <property type="entry name" value="DNA POLYMERASE KAPPA"/>
    <property type="match status" value="1"/>
</dbReference>
<feature type="binding site" evidence="4">
    <location>
        <position position="94"/>
    </location>
    <ligand>
        <name>Mg(2+)</name>
        <dbReference type="ChEBI" id="CHEBI:18420"/>
    </ligand>
</feature>
<comment type="catalytic activity">
    <reaction evidence="4">
        <text>DNA(n) + a 2'-deoxyribonucleoside 5'-triphosphate = DNA(n+1) + diphosphate</text>
        <dbReference type="Rhea" id="RHEA:22508"/>
        <dbReference type="Rhea" id="RHEA-COMP:17339"/>
        <dbReference type="Rhea" id="RHEA-COMP:17340"/>
        <dbReference type="ChEBI" id="CHEBI:33019"/>
        <dbReference type="ChEBI" id="CHEBI:61560"/>
        <dbReference type="ChEBI" id="CHEBI:173112"/>
        <dbReference type="EC" id="2.7.7.7"/>
    </reaction>
</comment>
<comment type="subunit">
    <text evidence="4">Monomer.</text>
</comment>
<dbReference type="HAMAP" id="MF_01113">
    <property type="entry name" value="DNApol_IV"/>
    <property type="match status" value="1"/>
</dbReference>
<keyword evidence="4" id="KW-0235">DNA replication</keyword>
<feature type="site" description="Substrate discrimination" evidence="4">
    <location>
        <position position="5"/>
    </location>
</feature>
<dbReference type="InterPro" id="IPR017961">
    <property type="entry name" value="DNA_pol_Y-fam_little_finger"/>
</dbReference>
<evidence type="ECO:0000256" key="4">
    <source>
        <dbReference type="HAMAP-Rule" id="MF_01113"/>
    </source>
</evidence>
<comment type="subcellular location">
    <subcellularLocation>
        <location evidence="4">Cytoplasm</location>
    </subcellularLocation>
</comment>
<keyword evidence="4" id="KW-0479">Metal-binding</keyword>
<evidence type="ECO:0000256" key="3">
    <source>
        <dbReference type="ARBA" id="ARBA00022932"/>
    </source>
</evidence>
<dbReference type="Gene3D" id="3.40.1170.60">
    <property type="match status" value="1"/>
</dbReference>
<dbReference type="InterPro" id="IPR024728">
    <property type="entry name" value="PolY_HhH_motif"/>
</dbReference>
<accession>A0ABP9DGD0</accession>
<proteinExistence type="inferred from homology"/>
<keyword evidence="2 4" id="KW-0515">Mutator protein</keyword>
<dbReference type="Pfam" id="PF11798">
    <property type="entry name" value="IMS_HHH"/>
    <property type="match status" value="1"/>
</dbReference>
<keyword evidence="4" id="KW-0238">DNA-binding</keyword>
<keyword evidence="4" id="KW-0963">Cytoplasm</keyword>
<organism evidence="6 7">
    <name type="scientific">Algivirga pacifica</name>
    <dbReference type="NCBI Taxonomy" id="1162670"/>
    <lineage>
        <taxon>Bacteria</taxon>
        <taxon>Pseudomonadati</taxon>
        <taxon>Bacteroidota</taxon>
        <taxon>Cytophagia</taxon>
        <taxon>Cytophagales</taxon>
        <taxon>Flammeovirgaceae</taxon>
        <taxon>Algivirga</taxon>
    </lineage>
</organism>
<comment type="caution">
    <text evidence="6">The sequence shown here is derived from an EMBL/GenBank/DDBJ whole genome shotgun (WGS) entry which is preliminary data.</text>
</comment>
<dbReference type="Gene3D" id="1.10.150.20">
    <property type="entry name" value="5' to 3' exonuclease, C-terminal subdomain"/>
    <property type="match status" value="1"/>
</dbReference>
<feature type="active site" evidence="4">
    <location>
        <position position="95"/>
    </location>
</feature>
<dbReference type="NCBIfam" id="NF002677">
    <property type="entry name" value="PRK02406.1"/>
    <property type="match status" value="1"/>
</dbReference>
<dbReference type="InterPro" id="IPR001126">
    <property type="entry name" value="UmuC"/>
</dbReference>
<feature type="domain" description="UmuC" evidence="5">
    <location>
        <begin position="1"/>
        <end position="176"/>
    </location>
</feature>
<reference evidence="7" key="1">
    <citation type="journal article" date="2019" name="Int. J. Syst. Evol. Microbiol.">
        <title>The Global Catalogue of Microorganisms (GCM) 10K type strain sequencing project: providing services to taxonomists for standard genome sequencing and annotation.</title>
        <authorList>
            <consortium name="The Broad Institute Genomics Platform"/>
            <consortium name="The Broad Institute Genome Sequencing Center for Infectious Disease"/>
            <person name="Wu L."/>
            <person name="Ma J."/>
        </authorList>
    </citation>
    <scope>NUCLEOTIDE SEQUENCE [LARGE SCALE GENOMIC DNA]</scope>
    <source>
        <strain evidence="7">JCM 18326</strain>
    </source>
</reference>
<comment type="similarity">
    <text evidence="1 4">Belongs to the DNA polymerase type-Y family.</text>
</comment>
<dbReference type="SUPFAM" id="SSF56672">
    <property type="entry name" value="DNA/RNA polymerases"/>
    <property type="match status" value="1"/>
</dbReference>
<dbReference type="Gene3D" id="3.30.1490.100">
    <property type="entry name" value="DNA polymerase, Y-family, little finger domain"/>
    <property type="match status" value="1"/>
</dbReference>
<dbReference type="InterPro" id="IPR043502">
    <property type="entry name" value="DNA/RNA_pol_sf"/>
</dbReference>
<evidence type="ECO:0000256" key="1">
    <source>
        <dbReference type="ARBA" id="ARBA00010945"/>
    </source>
</evidence>
<evidence type="ECO:0000313" key="6">
    <source>
        <dbReference type="EMBL" id="GAA4835747.1"/>
    </source>
</evidence>
<protein>
    <recommendedName>
        <fullName evidence="4">DNA polymerase IV</fullName>
        <shortName evidence="4">Pol IV</shortName>
        <ecNumber evidence="4">2.7.7.7</ecNumber>
    </recommendedName>
</protein>
<sequence>MDAFYASVEQRDNPALRNKPIAVGGSSDRGVVAAASYEARKYGVHSAMSSVVAKRLCPDLIFTKGRYEVYAEVSRQIRAIFFEYTDLVEPLSLDEAYLDVTENKKHMKSAIAIARNIRSKIQSQLQLTASAGVSYNKFLAKTASDLDKPDGLSVILPEEAMSFLETLPIDKFYGIGKVTAEKMKRLGIFRGKELKMWPKSDLLHMFGKSGHYYYNIVRGIDHRMVTPQRERKSFGMERTFSEDITDFITLQEKLFQMGEQLWERFQKRQQQAKTLTLKIKYSDFHQITRSKTSLEVIPSLEEIKSMTTEMLAEFKEDDFQIRLTGISLSNLSYTDEKKEPQLTLRF</sequence>
<dbReference type="InterPro" id="IPR022880">
    <property type="entry name" value="DNApol_IV"/>
</dbReference>
<dbReference type="NCBIfam" id="NF010731">
    <property type="entry name" value="PRK14133.1"/>
    <property type="match status" value="1"/>
</dbReference>